<proteinExistence type="predicted"/>
<dbReference type="EMBL" id="OK040790">
    <property type="protein sequence ID" value="UDL15807.1"/>
    <property type="molecule type" value="Genomic_DNA"/>
</dbReference>
<dbReference type="EMBL" id="OK040790">
    <property type="protein sequence ID" value="UDL16067.1"/>
    <property type="molecule type" value="Genomic_DNA"/>
</dbReference>
<dbReference type="KEGG" id="vg:80019958"/>
<protein>
    <submittedName>
        <fullName evidence="2">Uncharacterized protein</fullName>
    </submittedName>
</protein>
<gene>
    <name evidence="2" type="primary">317</name>
    <name evidence="1" type="synonym">16</name>
    <name evidence="1" type="ORF">SEA_PUMPERNICKEL_16</name>
    <name evidence="2" type="ORF">SEA_PUMPERNICKEL_317</name>
</gene>
<evidence type="ECO:0000313" key="3">
    <source>
        <dbReference type="Proteomes" id="UP000827768"/>
    </source>
</evidence>
<dbReference type="RefSeq" id="YP_010755307.1">
    <property type="nucleotide sequence ID" value="NC_073468.1"/>
</dbReference>
<keyword evidence="3" id="KW-1185">Reference proteome</keyword>
<accession>A0AAE9C307</accession>
<organism evidence="2 3">
    <name type="scientific">Microbacterium phage Pumpernickel</name>
    <dbReference type="NCBI Taxonomy" id="2885983"/>
    <lineage>
        <taxon>Viruses</taxon>
        <taxon>Duplodnaviria</taxon>
        <taxon>Heunggongvirae</taxon>
        <taxon>Uroviricota</taxon>
        <taxon>Caudoviricetes</taxon>
        <taxon>Pumpernickelvirus</taxon>
        <taxon>Pumpernickelvirus pumpernickel</taxon>
    </lineage>
</organism>
<evidence type="ECO:0000313" key="2">
    <source>
        <dbReference type="EMBL" id="UDL16067.1"/>
    </source>
</evidence>
<reference evidence="2" key="1">
    <citation type="submission" date="2021-09" db="EMBL/GenBank/DDBJ databases">
        <authorList>
            <person name="Andersen S.H."/>
            <person name="Beall E.A."/>
            <person name="Cappelle B."/>
            <person name="Falteisek K.J."/>
            <person name="Fenske B.A."/>
            <person name="Gansluckner N.W."/>
            <person name="Gilbertson S.M."/>
            <person name="Krings K.J."/>
            <person name="Mobeck M."/>
            <person name="Odeku J.O."/>
            <person name="Poncelet M.E."/>
            <person name="Rohr J.R."/>
            <person name="Rolands L."/>
            <person name="Whipple C.D."/>
            <person name="Whipple E.M."/>
            <person name="Spring A.M."/>
            <person name="Klyczek K."/>
            <person name="Garlena R.A."/>
            <person name="Russell D.A."/>
            <person name="Pope W.H."/>
            <person name="Jacobs-Sera D."/>
            <person name="Hatfull G.F."/>
        </authorList>
    </citation>
    <scope>NUCLEOTIDE SEQUENCE</scope>
</reference>
<sequence length="236" mass="26254">MGTRGLTAVVKDGNYLLAQYGQWDHYPGGQGVTALNFLKSGDLDKAVANLEARGEFITDEKYDEIAGHIGDGSGWITMEEAEQIDALLPFLSRDLGAGVLRKIADSEDGPIYLRDQHEFASDGLFCEYAYLVDLDTNRFEVFVGFQHHDHTDGRFAALGTEKDFKPEYQGQAYYAPVRLMASWPLDSLPSEDQFLKTLAGVERFYTSQRDDYDPADYEDDDVEAITGPVVVDAVLS</sequence>
<name>A0AAE9C307_9CAUD</name>
<dbReference type="GeneID" id="80019958"/>
<evidence type="ECO:0000313" key="1">
    <source>
        <dbReference type="EMBL" id="UDL15807.1"/>
    </source>
</evidence>
<dbReference type="Proteomes" id="UP000827768">
    <property type="component" value="Segment"/>
</dbReference>